<keyword evidence="2" id="KW-0378">Hydrolase</keyword>
<dbReference type="PANTHER" id="PTHR10161:SF59">
    <property type="entry name" value="PURPLE ACID PHOSPHATASE"/>
    <property type="match status" value="1"/>
</dbReference>
<dbReference type="InterPro" id="IPR029052">
    <property type="entry name" value="Metallo-depent_PP-like"/>
</dbReference>
<evidence type="ECO:0000256" key="2">
    <source>
        <dbReference type="ARBA" id="ARBA00022801"/>
    </source>
</evidence>
<reference evidence="3" key="2">
    <citation type="journal article" date="2015" name="Data Brief">
        <title>Shoot transcriptome of the giant reed, Arundo donax.</title>
        <authorList>
            <person name="Barrero R.A."/>
            <person name="Guerrero F.D."/>
            <person name="Moolhuijzen P."/>
            <person name="Goolsby J.A."/>
            <person name="Tidwell J."/>
            <person name="Bellgard S.E."/>
            <person name="Bellgard M.I."/>
        </authorList>
    </citation>
    <scope>NUCLEOTIDE SEQUENCE</scope>
    <source>
        <tissue evidence="3">Shoot tissue taken approximately 20 cm above the soil surface</tissue>
    </source>
</reference>
<dbReference type="Gene3D" id="3.60.21.10">
    <property type="match status" value="1"/>
</dbReference>
<dbReference type="AlphaFoldDB" id="A0A0A9GPR4"/>
<accession>A0A0A9GPR4</accession>
<keyword evidence="1" id="KW-0732">Signal</keyword>
<dbReference type="InterPro" id="IPR051558">
    <property type="entry name" value="Metallophosphoesterase_PAP"/>
</dbReference>
<proteinExistence type="predicted"/>
<protein>
    <submittedName>
        <fullName evidence="3">PAP3</fullName>
    </submittedName>
</protein>
<sequence length="58" mass="6475">MGRVGEELDIDFVVSTGDNFYDTGLTGVDDPAFEQSFTDIYTSKSLQKPWYLGNAFTD</sequence>
<evidence type="ECO:0000313" key="3">
    <source>
        <dbReference type="EMBL" id="JAE22643.1"/>
    </source>
</evidence>
<reference evidence="3" key="1">
    <citation type="submission" date="2014-09" db="EMBL/GenBank/DDBJ databases">
        <authorList>
            <person name="Magalhaes I.L.F."/>
            <person name="Oliveira U."/>
            <person name="Santos F.R."/>
            <person name="Vidigal T.H.D.A."/>
            <person name="Brescovit A.D."/>
            <person name="Santos A.J."/>
        </authorList>
    </citation>
    <scope>NUCLEOTIDE SEQUENCE</scope>
    <source>
        <tissue evidence="3">Shoot tissue taken approximately 20 cm above the soil surface</tissue>
    </source>
</reference>
<dbReference type="EMBL" id="GBRH01175253">
    <property type="protein sequence ID" value="JAE22643.1"/>
    <property type="molecule type" value="Transcribed_RNA"/>
</dbReference>
<name>A0A0A9GPR4_ARUDO</name>
<dbReference type="SUPFAM" id="SSF56300">
    <property type="entry name" value="Metallo-dependent phosphatases"/>
    <property type="match status" value="1"/>
</dbReference>
<dbReference type="PANTHER" id="PTHR10161">
    <property type="entry name" value="TARTRATE-RESISTANT ACID PHOSPHATASE TYPE 5"/>
    <property type="match status" value="1"/>
</dbReference>
<organism evidence="3">
    <name type="scientific">Arundo donax</name>
    <name type="common">Giant reed</name>
    <name type="synonym">Donax arundinaceus</name>
    <dbReference type="NCBI Taxonomy" id="35708"/>
    <lineage>
        <taxon>Eukaryota</taxon>
        <taxon>Viridiplantae</taxon>
        <taxon>Streptophyta</taxon>
        <taxon>Embryophyta</taxon>
        <taxon>Tracheophyta</taxon>
        <taxon>Spermatophyta</taxon>
        <taxon>Magnoliopsida</taxon>
        <taxon>Liliopsida</taxon>
        <taxon>Poales</taxon>
        <taxon>Poaceae</taxon>
        <taxon>PACMAD clade</taxon>
        <taxon>Arundinoideae</taxon>
        <taxon>Arundineae</taxon>
        <taxon>Arundo</taxon>
    </lineage>
</organism>
<evidence type="ECO:0000256" key="1">
    <source>
        <dbReference type="ARBA" id="ARBA00022729"/>
    </source>
</evidence>
<dbReference type="GO" id="GO:0016787">
    <property type="term" value="F:hydrolase activity"/>
    <property type="evidence" value="ECO:0007669"/>
    <property type="project" value="UniProtKB-KW"/>
</dbReference>